<evidence type="ECO:0000256" key="1">
    <source>
        <dbReference type="ARBA" id="ARBA00005417"/>
    </source>
</evidence>
<proteinExistence type="inferred from homology"/>
<keyword evidence="2" id="KW-0813">Transport</keyword>
<dbReference type="InterPro" id="IPR017871">
    <property type="entry name" value="ABC_transporter-like_CS"/>
</dbReference>
<gene>
    <name evidence="6" type="ORF">OG222_33340</name>
</gene>
<evidence type="ECO:0000256" key="4">
    <source>
        <dbReference type="ARBA" id="ARBA00022840"/>
    </source>
</evidence>
<sequence length="290" mass="31844">MTDESRPAEAGDVPGPQPALEIEGLAKSYPAGRNALGRVVRTVDAVRGLDITVAPGETVALVGESGAGKSTVGRLALRLIQPDSGRISVLGQDIMGLGRKELKAIRSRATMIFQDPYKSLDPKALIRYSVAEPLLAQGVTSRDEREERISALMDRVGLAPHYLDRYPYEMSGGQLQRVAIARALSTGPEVVVCDEPVAALDMSIRSHVINLLRELQRERGLAYLFISHDMSLVRVIADRVAVMRRGRIVECAPARELFERPAHEYTRELLSAIPASHPSRRTFRPVPERP</sequence>
<accession>A0AAU1M2V4</accession>
<dbReference type="EMBL" id="CP108169">
    <property type="protein sequence ID" value="WTQ77726.1"/>
    <property type="molecule type" value="Genomic_DNA"/>
</dbReference>
<dbReference type="GO" id="GO:0016887">
    <property type="term" value="F:ATP hydrolysis activity"/>
    <property type="evidence" value="ECO:0007669"/>
    <property type="project" value="InterPro"/>
</dbReference>
<dbReference type="GO" id="GO:0055085">
    <property type="term" value="P:transmembrane transport"/>
    <property type="evidence" value="ECO:0007669"/>
    <property type="project" value="UniProtKB-ARBA"/>
</dbReference>
<dbReference type="InterPro" id="IPR013563">
    <property type="entry name" value="Oligopep_ABC_C"/>
</dbReference>
<reference evidence="6" key="1">
    <citation type="submission" date="2022-10" db="EMBL/GenBank/DDBJ databases">
        <title>The complete genomes of actinobacterial strains from the NBC collection.</title>
        <authorList>
            <person name="Joergensen T.S."/>
            <person name="Alvarez Arevalo M."/>
            <person name="Sterndorff E.B."/>
            <person name="Faurdal D."/>
            <person name="Vuksanovic O."/>
            <person name="Mourched A.-S."/>
            <person name="Charusanti P."/>
            <person name="Shaw S."/>
            <person name="Blin K."/>
            <person name="Weber T."/>
        </authorList>
    </citation>
    <scope>NUCLEOTIDE SEQUENCE</scope>
    <source>
        <strain evidence="6">NBC_00148</strain>
    </source>
</reference>
<protein>
    <submittedName>
        <fullName evidence="6">ATP-binding cassette domain-containing protein</fullName>
    </submittedName>
</protein>
<dbReference type="SMART" id="SM00382">
    <property type="entry name" value="AAA"/>
    <property type="match status" value="1"/>
</dbReference>
<dbReference type="InterPro" id="IPR050319">
    <property type="entry name" value="ABC_transp_ATP-bind"/>
</dbReference>
<organism evidence="6">
    <name type="scientific">Streptomyces sp. NBC_00148</name>
    <dbReference type="NCBI Taxonomy" id="2903626"/>
    <lineage>
        <taxon>Bacteria</taxon>
        <taxon>Bacillati</taxon>
        <taxon>Actinomycetota</taxon>
        <taxon>Actinomycetes</taxon>
        <taxon>Kitasatosporales</taxon>
        <taxon>Streptomycetaceae</taxon>
        <taxon>Streptomyces</taxon>
    </lineage>
</organism>
<evidence type="ECO:0000313" key="6">
    <source>
        <dbReference type="EMBL" id="WTQ77726.1"/>
    </source>
</evidence>
<dbReference type="PANTHER" id="PTHR43776">
    <property type="entry name" value="TRANSPORT ATP-BINDING PROTEIN"/>
    <property type="match status" value="1"/>
</dbReference>
<comment type="similarity">
    <text evidence="1">Belongs to the ABC transporter superfamily.</text>
</comment>
<dbReference type="InterPro" id="IPR003593">
    <property type="entry name" value="AAA+_ATPase"/>
</dbReference>
<dbReference type="Pfam" id="PF00005">
    <property type="entry name" value="ABC_tran"/>
    <property type="match status" value="1"/>
</dbReference>
<dbReference type="AlphaFoldDB" id="A0AAU1M2V4"/>
<evidence type="ECO:0000259" key="5">
    <source>
        <dbReference type="PROSITE" id="PS50893"/>
    </source>
</evidence>
<name>A0AAU1M2V4_9ACTN</name>
<dbReference type="InterPro" id="IPR003439">
    <property type="entry name" value="ABC_transporter-like_ATP-bd"/>
</dbReference>
<dbReference type="GO" id="GO:0015833">
    <property type="term" value="P:peptide transport"/>
    <property type="evidence" value="ECO:0007669"/>
    <property type="project" value="InterPro"/>
</dbReference>
<keyword evidence="4 6" id="KW-0067">ATP-binding</keyword>
<feature type="domain" description="ABC transporter" evidence="5">
    <location>
        <begin position="20"/>
        <end position="270"/>
    </location>
</feature>
<dbReference type="PROSITE" id="PS50893">
    <property type="entry name" value="ABC_TRANSPORTER_2"/>
    <property type="match status" value="1"/>
</dbReference>
<evidence type="ECO:0000256" key="3">
    <source>
        <dbReference type="ARBA" id="ARBA00022741"/>
    </source>
</evidence>
<dbReference type="CDD" id="cd03257">
    <property type="entry name" value="ABC_NikE_OppD_transporters"/>
    <property type="match status" value="1"/>
</dbReference>
<dbReference type="SUPFAM" id="SSF52540">
    <property type="entry name" value="P-loop containing nucleoside triphosphate hydrolases"/>
    <property type="match status" value="1"/>
</dbReference>
<dbReference type="PANTHER" id="PTHR43776:SF7">
    <property type="entry name" value="D,D-DIPEPTIDE TRANSPORT ATP-BINDING PROTEIN DDPF-RELATED"/>
    <property type="match status" value="1"/>
</dbReference>
<dbReference type="InterPro" id="IPR027417">
    <property type="entry name" value="P-loop_NTPase"/>
</dbReference>
<dbReference type="Pfam" id="PF08352">
    <property type="entry name" value="oligo_HPY"/>
    <property type="match status" value="1"/>
</dbReference>
<dbReference type="GO" id="GO:0005524">
    <property type="term" value="F:ATP binding"/>
    <property type="evidence" value="ECO:0007669"/>
    <property type="project" value="UniProtKB-KW"/>
</dbReference>
<keyword evidence="3" id="KW-0547">Nucleotide-binding</keyword>
<evidence type="ECO:0000256" key="2">
    <source>
        <dbReference type="ARBA" id="ARBA00022448"/>
    </source>
</evidence>
<dbReference type="Gene3D" id="3.40.50.300">
    <property type="entry name" value="P-loop containing nucleotide triphosphate hydrolases"/>
    <property type="match status" value="1"/>
</dbReference>
<dbReference type="PROSITE" id="PS00211">
    <property type="entry name" value="ABC_TRANSPORTER_1"/>
    <property type="match status" value="1"/>
</dbReference>